<keyword evidence="2" id="KW-0808">Transferase</keyword>
<dbReference type="InterPro" id="IPR017508">
    <property type="entry name" value="HipA_N1"/>
</dbReference>
<evidence type="ECO:0000256" key="1">
    <source>
        <dbReference type="ARBA" id="ARBA00010164"/>
    </source>
</evidence>
<evidence type="ECO:0000256" key="3">
    <source>
        <dbReference type="ARBA" id="ARBA00022777"/>
    </source>
</evidence>
<feature type="domain" description="HipA N-terminal subdomain 1" evidence="5">
    <location>
        <begin position="31"/>
        <end position="129"/>
    </location>
</feature>
<dbReference type="InterPro" id="IPR052028">
    <property type="entry name" value="HipA_Ser/Thr_kinase"/>
</dbReference>
<dbReference type="NCBIfam" id="TIGR03071">
    <property type="entry name" value="couple_hipA"/>
    <property type="match status" value="1"/>
</dbReference>
<dbReference type="Proteomes" id="UP000449004">
    <property type="component" value="Unassembled WGS sequence"/>
</dbReference>
<accession>A0A7V8CBU2</accession>
<proteinExistence type="inferred from homology"/>
<organism evidence="6 7">
    <name type="scientific">Stenotrophomonas rhizophila</name>
    <dbReference type="NCBI Taxonomy" id="216778"/>
    <lineage>
        <taxon>Bacteria</taxon>
        <taxon>Pseudomonadati</taxon>
        <taxon>Pseudomonadota</taxon>
        <taxon>Gammaproteobacteria</taxon>
        <taxon>Lysobacterales</taxon>
        <taxon>Lysobacteraceae</taxon>
        <taxon>Stenotrophomonas</taxon>
    </lineage>
</organism>
<dbReference type="PANTHER" id="PTHR37419">
    <property type="entry name" value="SERINE/THREONINE-PROTEIN KINASE TOXIN HIPA"/>
    <property type="match status" value="1"/>
</dbReference>
<dbReference type="Gene3D" id="1.10.1070.20">
    <property type="match status" value="1"/>
</dbReference>
<dbReference type="Pfam" id="PF13657">
    <property type="entry name" value="Couple_hipA"/>
    <property type="match status" value="1"/>
</dbReference>
<name>A0A7V8CBU2_9GAMM</name>
<dbReference type="EMBL" id="WELC01000014">
    <property type="protein sequence ID" value="KAB7629866.1"/>
    <property type="molecule type" value="Genomic_DNA"/>
</dbReference>
<gene>
    <name evidence="6" type="ORF">F9K92_11655</name>
</gene>
<protein>
    <submittedName>
        <fullName evidence="6">Type II toxin-antitoxin system HipA family toxin</fullName>
    </submittedName>
</protein>
<evidence type="ECO:0000259" key="5">
    <source>
        <dbReference type="Pfam" id="PF13657"/>
    </source>
</evidence>
<evidence type="ECO:0000259" key="4">
    <source>
        <dbReference type="Pfam" id="PF07804"/>
    </source>
</evidence>
<keyword evidence="3" id="KW-0418">Kinase</keyword>
<sequence length="456" mass="50818">MNPSSINAAQPALGDVFLEGLHYPERSLLATLDGQPVGTLHEHRNLWRFEYAPTWRDHPESFDLSPWLPRSHSPLLDGSTSRPVQWYFDNLLPEDQQRTRMAQDAGLRGSDDFALLTHYGAESAGSLTLLPPHVTLAPGSRARLPDAELSQRIQNLPRHSLAGGAEKRMSLAGAQHKLAVIEDQGLLYQPVGTETSTHVLKPDSTDPDYPHTVINEYFVMRLARAMGLMVPEVQRRYVPEPVFLIERFDRVTDGGSTRRMHAIDACQLLNLQRGDKYSAGSLRTLDAAIHYCRERLNTRRRLFDWLVFNVLTGNDDAHLKNLSFLVGTGGTDLAPHYDLLSTVAGRSRAYKEDSPSWPQASTLAWDLLGVQRFADITPALLVNAGIQLGLPSRLAQRRLAEMTSSVVPLAESVKAAIETENSYWADVAGVTLYGEMRMVRTIIEVVIKEMARQLAT</sequence>
<dbReference type="GO" id="GO:0005829">
    <property type="term" value="C:cytosol"/>
    <property type="evidence" value="ECO:0007669"/>
    <property type="project" value="TreeGrafter"/>
</dbReference>
<dbReference type="RefSeq" id="WP_152152987.1">
    <property type="nucleotide sequence ID" value="NZ_WELC01000014.1"/>
</dbReference>
<dbReference type="InterPro" id="IPR012893">
    <property type="entry name" value="HipA-like_C"/>
</dbReference>
<dbReference type="GO" id="GO:0004674">
    <property type="term" value="F:protein serine/threonine kinase activity"/>
    <property type="evidence" value="ECO:0007669"/>
    <property type="project" value="TreeGrafter"/>
</dbReference>
<reference evidence="6 7" key="1">
    <citation type="submission" date="2019-10" db="EMBL/GenBank/DDBJ databases">
        <title>Halotolerant bacteria associated to Saharan-endemic halophytes Stipa tenacissima L. and Atriplex halimus L mitigate salt stress and promote growth of tomato plants.</title>
        <authorList>
            <person name="Dif G."/>
        </authorList>
    </citation>
    <scope>NUCLEOTIDE SEQUENCE [LARGE SCALE GENOMIC DNA]</scope>
    <source>
        <strain evidence="6 7">IS26</strain>
    </source>
</reference>
<comment type="caution">
    <text evidence="6">The sequence shown here is derived from an EMBL/GenBank/DDBJ whole genome shotgun (WGS) entry which is preliminary data.</text>
</comment>
<feature type="domain" description="HipA-like C-terminal" evidence="4">
    <location>
        <begin position="169"/>
        <end position="404"/>
    </location>
</feature>
<dbReference type="PANTHER" id="PTHR37419:SF1">
    <property type="entry name" value="SERINE_THREONINE-PROTEIN KINASE TOXIN HIPA"/>
    <property type="match status" value="1"/>
</dbReference>
<evidence type="ECO:0000313" key="6">
    <source>
        <dbReference type="EMBL" id="KAB7629866.1"/>
    </source>
</evidence>
<dbReference type="Pfam" id="PF07804">
    <property type="entry name" value="HipA_C"/>
    <property type="match status" value="1"/>
</dbReference>
<evidence type="ECO:0000313" key="7">
    <source>
        <dbReference type="Proteomes" id="UP000449004"/>
    </source>
</evidence>
<evidence type="ECO:0000256" key="2">
    <source>
        <dbReference type="ARBA" id="ARBA00022679"/>
    </source>
</evidence>
<comment type="similarity">
    <text evidence="1">Belongs to the HipA Ser/Thr kinase family.</text>
</comment>
<dbReference type="AlphaFoldDB" id="A0A7V8CBU2"/>